<protein>
    <submittedName>
        <fullName evidence="4">Unannotated protein</fullName>
    </submittedName>
</protein>
<dbReference type="Pfam" id="PF10996">
    <property type="entry name" value="Beta-Casp"/>
    <property type="match status" value="1"/>
</dbReference>
<dbReference type="CDD" id="cd16295">
    <property type="entry name" value="TTHA0252-CPSF-like_MBL-fold"/>
    <property type="match status" value="1"/>
</dbReference>
<organism evidence="4">
    <name type="scientific">freshwater metagenome</name>
    <dbReference type="NCBI Taxonomy" id="449393"/>
    <lineage>
        <taxon>unclassified sequences</taxon>
        <taxon>metagenomes</taxon>
        <taxon>ecological metagenomes</taxon>
    </lineage>
</organism>
<gene>
    <name evidence="4" type="ORF">UFOPK2275_00667</name>
</gene>
<dbReference type="InterPro" id="IPR001279">
    <property type="entry name" value="Metallo-B-lactamas"/>
</dbReference>
<dbReference type="GO" id="GO:0004521">
    <property type="term" value="F:RNA endonuclease activity"/>
    <property type="evidence" value="ECO:0007669"/>
    <property type="project" value="TreeGrafter"/>
</dbReference>
<dbReference type="PANTHER" id="PTHR11203:SF37">
    <property type="entry name" value="INTEGRATOR COMPLEX SUBUNIT 11"/>
    <property type="match status" value="1"/>
</dbReference>
<dbReference type="PANTHER" id="PTHR11203">
    <property type="entry name" value="CLEAVAGE AND POLYADENYLATION SPECIFICITY FACTOR FAMILY MEMBER"/>
    <property type="match status" value="1"/>
</dbReference>
<dbReference type="Pfam" id="PF07521">
    <property type="entry name" value="RMMBL"/>
    <property type="match status" value="1"/>
</dbReference>
<dbReference type="Gene3D" id="3.40.50.10890">
    <property type="match status" value="1"/>
</dbReference>
<dbReference type="InterPro" id="IPR050698">
    <property type="entry name" value="MBL"/>
</dbReference>
<evidence type="ECO:0000259" key="3">
    <source>
        <dbReference type="SMART" id="SM01027"/>
    </source>
</evidence>
<dbReference type="InterPro" id="IPR022712">
    <property type="entry name" value="Beta_Casp"/>
</dbReference>
<dbReference type="SMART" id="SM00849">
    <property type="entry name" value="Lactamase_B"/>
    <property type="match status" value="1"/>
</dbReference>
<sequence length="462" mass="50682">MSEVTITFLGATETVTGSRFLVTTALSKVLVDCGMFQGTKEIRKKNWEPFPVDVSTINAVVLTHAHLDHCGYLPLLVRQGYKKPIHSTHYTKELATIILRDSAHLQEMDAKYAAEKKYSEHLNPKALYGSEDVAATLELFKEHEFRKSVQLSQDISVTFFPSGHILGSSFIVLDAAGKKILFTSDLGRDNHPLLSIPDAPPASGIDVVVTESTYGDRVHDTPTESFADEINAGLARGGKILIPAFAVDRTEVILMALRALIDQKKIPPVPIYVDSPMAIAALEHYRDAIERNSSEIRPGVSKRWENQDPFDAGALKQLNTTEESKSLKEIEGLGILIAASGMSSGGRVVHHLKNLLPGAANTVILVGFQAAGTRGRLLEEGAREVKIHGEWIPVHAQIVKIESFSVHADSDELIAWLKQISKPKTAFVVHGEADSQLAMRNRLINELGWRAIIPKSAQVFVV</sequence>
<feature type="domain" description="Beta-Casp" evidence="3">
    <location>
        <begin position="250"/>
        <end position="378"/>
    </location>
</feature>
<feature type="domain" description="Metallo-beta-lactamase" evidence="2">
    <location>
        <begin position="16"/>
        <end position="234"/>
    </location>
</feature>
<dbReference type="Pfam" id="PF00753">
    <property type="entry name" value="Lactamase_B"/>
    <property type="match status" value="1"/>
</dbReference>
<dbReference type="GO" id="GO:0016787">
    <property type="term" value="F:hydrolase activity"/>
    <property type="evidence" value="ECO:0007669"/>
    <property type="project" value="UniProtKB-KW"/>
</dbReference>
<name>A0A6J6LMD4_9ZZZZ</name>
<evidence type="ECO:0000313" key="4">
    <source>
        <dbReference type="EMBL" id="CAB4663067.1"/>
    </source>
</evidence>
<dbReference type="InterPro" id="IPR011108">
    <property type="entry name" value="RMMBL"/>
</dbReference>
<evidence type="ECO:0000259" key="2">
    <source>
        <dbReference type="SMART" id="SM00849"/>
    </source>
</evidence>
<keyword evidence="1" id="KW-0378">Hydrolase</keyword>
<evidence type="ECO:0000256" key="1">
    <source>
        <dbReference type="ARBA" id="ARBA00022801"/>
    </source>
</evidence>
<dbReference type="AlphaFoldDB" id="A0A6J6LMD4"/>
<dbReference type="EMBL" id="CAEZWQ010000066">
    <property type="protein sequence ID" value="CAB4663067.1"/>
    <property type="molecule type" value="Genomic_DNA"/>
</dbReference>
<dbReference type="SUPFAM" id="SSF56281">
    <property type="entry name" value="Metallo-hydrolase/oxidoreductase"/>
    <property type="match status" value="1"/>
</dbReference>
<proteinExistence type="predicted"/>
<dbReference type="SMART" id="SM01027">
    <property type="entry name" value="Beta-Casp"/>
    <property type="match status" value="1"/>
</dbReference>
<dbReference type="InterPro" id="IPR036866">
    <property type="entry name" value="RibonucZ/Hydroxyglut_hydro"/>
</dbReference>
<reference evidence="4" key="1">
    <citation type="submission" date="2020-05" db="EMBL/GenBank/DDBJ databases">
        <authorList>
            <person name="Chiriac C."/>
            <person name="Salcher M."/>
            <person name="Ghai R."/>
            <person name="Kavagutti S V."/>
        </authorList>
    </citation>
    <scope>NUCLEOTIDE SEQUENCE</scope>
</reference>
<dbReference type="Gene3D" id="3.60.15.10">
    <property type="entry name" value="Ribonuclease Z/Hydroxyacylglutathione hydrolase-like"/>
    <property type="match status" value="1"/>
</dbReference>
<accession>A0A6J6LMD4</accession>